<dbReference type="EMBL" id="SEWG01000009">
    <property type="protein sequence ID" value="RYU86484.1"/>
    <property type="molecule type" value="Genomic_DNA"/>
</dbReference>
<dbReference type="InterPro" id="IPR013830">
    <property type="entry name" value="SGNH_hydro"/>
</dbReference>
<dbReference type="RefSeq" id="WP_129878003.1">
    <property type="nucleotide sequence ID" value="NZ_SEWG01000009.1"/>
</dbReference>
<dbReference type="InterPro" id="IPR051532">
    <property type="entry name" value="Ester_Hydrolysis_Enzymes"/>
</dbReference>
<sequence>MKYLLLLLLLPVFAQAQTRPSNQNLFDTIPFIPDHTTQRLEQFKKQPVTQSGIIFLGNSITEMGNWAKLLNDTTVVNRGIGGDITYGVLKRLDDIIARQPKKLFILLGINDIGKDIPDSVIAYNYFKIIGQVKAKSPATKIYVQSILPLNTTIKNFPQHYDKGEHIPRVNAMLQSQAGKMGYTYINLQPLFTDAQNRLDAKYTYEGLHLKPEAYVVWVAYLKKMKYL</sequence>
<organism evidence="3 4">
    <name type="scientific">Mucilaginibacter terrigena</name>
    <dbReference type="NCBI Taxonomy" id="2492395"/>
    <lineage>
        <taxon>Bacteria</taxon>
        <taxon>Pseudomonadati</taxon>
        <taxon>Bacteroidota</taxon>
        <taxon>Sphingobacteriia</taxon>
        <taxon>Sphingobacteriales</taxon>
        <taxon>Sphingobacteriaceae</taxon>
        <taxon>Mucilaginibacter</taxon>
    </lineage>
</organism>
<dbReference type="InterPro" id="IPR036514">
    <property type="entry name" value="SGNH_hydro_sf"/>
</dbReference>
<dbReference type="PANTHER" id="PTHR30383:SF5">
    <property type="entry name" value="SGNH HYDROLASE-TYPE ESTERASE DOMAIN-CONTAINING PROTEIN"/>
    <property type="match status" value="1"/>
</dbReference>
<evidence type="ECO:0000259" key="2">
    <source>
        <dbReference type="Pfam" id="PF13472"/>
    </source>
</evidence>
<dbReference type="Proteomes" id="UP000293331">
    <property type="component" value="Unassembled WGS sequence"/>
</dbReference>
<comment type="caution">
    <text evidence="3">The sequence shown here is derived from an EMBL/GenBank/DDBJ whole genome shotgun (WGS) entry which is preliminary data.</text>
</comment>
<feature type="chain" id="PRO_5020423772" evidence="1">
    <location>
        <begin position="17"/>
        <end position="227"/>
    </location>
</feature>
<gene>
    <name evidence="3" type="ORF">EWM62_17665</name>
</gene>
<name>A0A4Q5LGY0_9SPHI</name>
<evidence type="ECO:0000256" key="1">
    <source>
        <dbReference type="SAM" id="SignalP"/>
    </source>
</evidence>
<evidence type="ECO:0000313" key="3">
    <source>
        <dbReference type="EMBL" id="RYU86484.1"/>
    </source>
</evidence>
<reference evidence="3 4" key="1">
    <citation type="submission" date="2019-02" db="EMBL/GenBank/DDBJ databases">
        <title>Bacterial novel species Mucilaginibacter sp. 17JY9-4 isolated from soil.</title>
        <authorList>
            <person name="Jung H.-Y."/>
        </authorList>
    </citation>
    <scope>NUCLEOTIDE SEQUENCE [LARGE SCALE GENOMIC DNA]</scope>
    <source>
        <strain evidence="3 4">17JY9-4</strain>
    </source>
</reference>
<evidence type="ECO:0000313" key="4">
    <source>
        <dbReference type="Proteomes" id="UP000293331"/>
    </source>
</evidence>
<accession>A0A4Q5LGY0</accession>
<keyword evidence="4" id="KW-1185">Reference proteome</keyword>
<proteinExistence type="predicted"/>
<dbReference type="AlphaFoldDB" id="A0A4Q5LGY0"/>
<dbReference type="PANTHER" id="PTHR30383">
    <property type="entry name" value="THIOESTERASE 1/PROTEASE 1/LYSOPHOSPHOLIPASE L1"/>
    <property type="match status" value="1"/>
</dbReference>
<keyword evidence="1" id="KW-0732">Signal</keyword>
<dbReference type="Pfam" id="PF13472">
    <property type="entry name" value="Lipase_GDSL_2"/>
    <property type="match status" value="1"/>
</dbReference>
<feature type="domain" description="SGNH hydrolase-type esterase" evidence="2">
    <location>
        <begin position="55"/>
        <end position="214"/>
    </location>
</feature>
<protein>
    <submittedName>
        <fullName evidence="3">Sialate O-acetylesterase</fullName>
    </submittedName>
</protein>
<dbReference type="GO" id="GO:0004622">
    <property type="term" value="F:phosphatidylcholine lysophospholipase activity"/>
    <property type="evidence" value="ECO:0007669"/>
    <property type="project" value="TreeGrafter"/>
</dbReference>
<dbReference type="SUPFAM" id="SSF52266">
    <property type="entry name" value="SGNH hydrolase"/>
    <property type="match status" value="1"/>
</dbReference>
<dbReference type="OrthoDB" id="9790057at2"/>
<feature type="signal peptide" evidence="1">
    <location>
        <begin position="1"/>
        <end position="16"/>
    </location>
</feature>
<dbReference type="Gene3D" id="3.40.50.1110">
    <property type="entry name" value="SGNH hydrolase"/>
    <property type="match status" value="1"/>
</dbReference>